<name>A0A1W6LA50_9BURK</name>
<dbReference type="RefSeq" id="WP_085751366.1">
    <property type="nucleotide sequence ID" value="NZ_BSPR01000004.1"/>
</dbReference>
<dbReference type="KEGG" id="rgu:A4W93_14935"/>
<dbReference type="PROSITE" id="PS51257">
    <property type="entry name" value="PROKAR_LIPOPROTEIN"/>
    <property type="match status" value="1"/>
</dbReference>
<reference evidence="1 2" key="1">
    <citation type="submission" date="2016-04" db="EMBL/GenBank/DDBJ databases">
        <title>Complete genome sequence of natural rubber-degrading, novel Gram-negative bacterium, Rhizobacter gummiphilus strain NS21.</title>
        <authorList>
            <person name="Tabata M."/>
            <person name="Kasai D."/>
            <person name="Fukuda M."/>
        </authorList>
    </citation>
    <scope>NUCLEOTIDE SEQUENCE [LARGE SCALE GENOMIC DNA]</scope>
    <source>
        <strain evidence="1 2">NS21</strain>
    </source>
</reference>
<dbReference type="Proteomes" id="UP000193427">
    <property type="component" value="Chromosome"/>
</dbReference>
<dbReference type="EMBL" id="CP015118">
    <property type="protein sequence ID" value="ARN21084.1"/>
    <property type="molecule type" value="Genomic_DNA"/>
</dbReference>
<evidence type="ECO:0000313" key="2">
    <source>
        <dbReference type="Proteomes" id="UP000193427"/>
    </source>
</evidence>
<sequence>MMIARAFAASWLALAAGSCVAADWRYALGVHDVGVPDVDSHSFGFNGSVALDTHLDNGRHLLVDTDLFLDRDKDQLDPDHIPLWWQFHLGSDGDFWRGHGLRAGWTADIHTRANTVSGIERQITALPALVATYDGHGLLASLEAGAGWFFLEIDDDAPRVQGYDRSTLRNSTFAYAATARLALRLGDAWTLSGRAREWRDHHQTLETQYQGAVRMEASRWLADTYFKQPALVLSADYYRYNLDVYNRPGVPPILRWNDDLVVRLAVESRW</sequence>
<dbReference type="AlphaFoldDB" id="A0A1W6LA50"/>
<accession>A0A1W6LA50</accession>
<proteinExistence type="predicted"/>
<organism evidence="1 2">
    <name type="scientific">Piscinibacter gummiphilus</name>
    <dbReference type="NCBI Taxonomy" id="946333"/>
    <lineage>
        <taxon>Bacteria</taxon>
        <taxon>Pseudomonadati</taxon>
        <taxon>Pseudomonadota</taxon>
        <taxon>Betaproteobacteria</taxon>
        <taxon>Burkholderiales</taxon>
        <taxon>Sphaerotilaceae</taxon>
        <taxon>Piscinibacter</taxon>
    </lineage>
</organism>
<evidence type="ECO:0000313" key="1">
    <source>
        <dbReference type="EMBL" id="ARN21084.1"/>
    </source>
</evidence>
<protein>
    <submittedName>
        <fullName evidence="1">Uncharacterized protein</fullName>
    </submittedName>
</protein>
<keyword evidence="2" id="KW-1185">Reference proteome</keyword>
<gene>
    <name evidence="1" type="ORF">A4W93_14935</name>
</gene>